<dbReference type="RefSeq" id="WP_345731940.1">
    <property type="nucleotide sequence ID" value="NZ_BAAAYN010000044.1"/>
</dbReference>
<feature type="transmembrane region" description="Helical" evidence="1">
    <location>
        <begin position="47"/>
        <end position="66"/>
    </location>
</feature>
<accession>A0ABP6T785</accession>
<keyword evidence="1" id="KW-1133">Transmembrane helix</keyword>
<dbReference type="Proteomes" id="UP001501676">
    <property type="component" value="Unassembled WGS sequence"/>
</dbReference>
<keyword evidence="1" id="KW-0812">Transmembrane</keyword>
<protein>
    <submittedName>
        <fullName evidence="2">ABC transporter</fullName>
    </submittedName>
</protein>
<feature type="transmembrane region" description="Helical" evidence="1">
    <location>
        <begin position="86"/>
        <end position="108"/>
    </location>
</feature>
<keyword evidence="1" id="KW-0472">Membrane</keyword>
<sequence length="210" mass="21033">MLRFALAAAWPTVRAARTGPFLLAAAAGLLLLAVPAALNTALDPESLTLQLRLAAVCAGIGAVFLLDDPSKPTTLVVPGPAWVTTALRVGLALGVAAVWWVVALTIVLTGAEEGVGDLLLLPGTTLEAATIIVLALALAVAGYRLAERGVASAITAPALLVVVGAAALLPRGVALFVGVTDPAWAAAHDRWGVVLAGAGAALLIGAIVRR</sequence>
<name>A0ABP6T785_9ACTN</name>
<reference evidence="3" key="1">
    <citation type="journal article" date="2019" name="Int. J. Syst. Evol. Microbiol.">
        <title>The Global Catalogue of Microorganisms (GCM) 10K type strain sequencing project: providing services to taxonomists for standard genome sequencing and annotation.</title>
        <authorList>
            <consortium name="The Broad Institute Genomics Platform"/>
            <consortium name="The Broad Institute Genome Sequencing Center for Infectious Disease"/>
            <person name="Wu L."/>
            <person name="Ma J."/>
        </authorList>
    </citation>
    <scope>NUCLEOTIDE SEQUENCE [LARGE SCALE GENOMIC DNA]</scope>
    <source>
        <strain evidence="3">JCM 9458</strain>
    </source>
</reference>
<evidence type="ECO:0000313" key="2">
    <source>
        <dbReference type="EMBL" id="GAA3394394.1"/>
    </source>
</evidence>
<feature type="transmembrane region" description="Helical" evidence="1">
    <location>
        <begin position="128"/>
        <end position="146"/>
    </location>
</feature>
<feature type="transmembrane region" description="Helical" evidence="1">
    <location>
        <begin position="158"/>
        <end position="179"/>
    </location>
</feature>
<gene>
    <name evidence="2" type="ORF">GCM10020369_63650</name>
</gene>
<organism evidence="2 3">
    <name type="scientific">Cryptosporangium minutisporangium</name>
    <dbReference type="NCBI Taxonomy" id="113569"/>
    <lineage>
        <taxon>Bacteria</taxon>
        <taxon>Bacillati</taxon>
        <taxon>Actinomycetota</taxon>
        <taxon>Actinomycetes</taxon>
        <taxon>Cryptosporangiales</taxon>
        <taxon>Cryptosporangiaceae</taxon>
        <taxon>Cryptosporangium</taxon>
    </lineage>
</organism>
<proteinExistence type="predicted"/>
<feature type="transmembrane region" description="Helical" evidence="1">
    <location>
        <begin position="191"/>
        <end position="208"/>
    </location>
</feature>
<evidence type="ECO:0000256" key="1">
    <source>
        <dbReference type="SAM" id="Phobius"/>
    </source>
</evidence>
<dbReference type="EMBL" id="BAAAYN010000044">
    <property type="protein sequence ID" value="GAA3394394.1"/>
    <property type="molecule type" value="Genomic_DNA"/>
</dbReference>
<evidence type="ECO:0000313" key="3">
    <source>
        <dbReference type="Proteomes" id="UP001501676"/>
    </source>
</evidence>
<comment type="caution">
    <text evidence="2">The sequence shown here is derived from an EMBL/GenBank/DDBJ whole genome shotgun (WGS) entry which is preliminary data.</text>
</comment>
<keyword evidence="3" id="KW-1185">Reference proteome</keyword>